<reference evidence="2" key="1">
    <citation type="submission" date="2017-02" db="UniProtKB">
        <authorList>
            <consortium name="WormBaseParasite"/>
        </authorList>
    </citation>
    <scope>IDENTIFICATION</scope>
</reference>
<evidence type="ECO:0000313" key="2">
    <source>
        <dbReference type="WBParaSite" id="PTRK_0000395750.1"/>
    </source>
</evidence>
<dbReference type="WBParaSite" id="PTRK_0000395750.1">
    <property type="protein sequence ID" value="PTRK_0000395750.1"/>
    <property type="gene ID" value="PTRK_0000395750"/>
</dbReference>
<evidence type="ECO:0000313" key="1">
    <source>
        <dbReference type="Proteomes" id="UP000038045"/>
    </source>
</evidence>
<organism evidence="1 2">
    <name type="scientific">Parastrongyloides trichosuri</name>
    <name type="common">Possum-specific nematode worm</name>
    <dbReference type="NCBI Taxonomy" id="131310"/>
    <lineage>
        <taxon>Eukaryota</taxon>
        <taxon>Metazoa</taxon>
        <taxon>Ecdysozoa</taxon>
        <taxon>Nematoda</taxon>
        <taxon>Chromadorea</taxon>
        <taxon>Rhabditida</taxon>
        <taxon>Tylenchina</taxon>
        <taxon>Panagrolaimomorpha</taxon>
        <taxon>Strongyloidoidea</taxon>
        <taxon>Strongyloididae</taxon>
        <taxon>Parastrongyloides</taxon>
    </lineage>
</organism>
<sequence>MSLITQGEFNHLLFEFSKSSNKVSKLVDEISKNSNQTVVVKRSSKKVYYGNGVGYKKCTKLGFLYGRDKYHIHRLVRYMINGVSRWNKFSEKIEALKFIIKIDNMIKEEEVDEDGYVFQNVHFEAKKIINNYLSLYPYKKDAFFNIKLSTWGKIQDLMHC</sequence>
<proteinExistence type="predicted"/>
<name>A0A0N4Z9G9_PARTI</name>
<protein>
    <submittedName>
        <fullName evidence="2">LAGLIDADG_2 domain-containing protein</fullName>
    </submittedName>
</protein>
<accession>A0A0N4Z9G9</accession>
<keyword evidence="1" id="KW-1185">Reference proteome</keyword>
<dbReference type="AlphaFoldDB" id="A0A0N4Z9G9"/>
<dbReference type="Proteomes" id="UP000038045">
    <property type="component" value="Unplaced"/>
</dbReference>